<dbReference type="Pfam" id="PF12697">
    <property type="entry name" value="Abhydrolase_6"/>
    <property type="match status" value="1"/>
</dbReference>
<keyword evidence="8" id="KW-0963">Cytoplasm</keyword>
<keyword evidence="13 15" id="KW-0687">Ribonucleoprotein</keyword>
<dbReference type="PANTHER" id="PTHR43248">
    <property type="entry name" value="2-SUCCINYL-6-HYDROXY-2,4-CYCLOHEXADIENE-1-CARBOXYLATE SYNTHASE"/>
    <property type="match status" value="1"/>
</dbReference>
<comment type="function">
    <text evidence="1">Component of the 60S subunit of the ribosome.</text>
</comment>
<keyword evidence="11 15" id="KW-0689">Ribosomal protein</keyword>
<dbReference type="InterPro" id="IPR029058">
    <property type="entry name" value="AB_hydrolase_fold"/>
</dbReference>
<dbReference type="PROSITE" id="PS00299">
    <property type="entry name" value="UBIQUITIN_1"/>
    <property type="match status" value="1"/>
</dbReference>
<dbReference type="GO" id="GO:1990904">
    <property type="term" value="C:ribonucleoprotein complex"/>
    <property type="evidence" value="ECO:0007669"/>
    <property type="project" value="UniProtKB-KW"/>
</dbReference>
<dbReference type="InterPro" id="IPR038587">
    <property type="entry name" value="Ribosomal_eL40_sf"/>
</dbReference>
<comment type="caution">
    <text evidence="17">The sequence shown here is derived from an EMBL/GenBank/DDBJ whole genome shotgun (WGS) entry which is preliminary data.</text>
</comment>
<dbReference type="OrthoDB" id="472at2759"/>
<keyword evidence="9" id="KW-1017">Isopeptide bond</keyword>
<dbReference type="GO" id="GO:0005737">
    <property type="term" value="C:cytoplasm"/>
    <property type="evidence" value="ECO:0007669"/>
    <property type="project" value="UniProtKB-SubCell"/>
</dbReference>
<comment type="similarity">
    <text evidence="5">In the N-terminal section; belongs to the ubiquitin family.</text>
</comment>
<evidence type="ECO:0000256" key="14">
    <source>
        <dbReference type="ARBA" id="ARBA00035124"/>
    </source>
</evidence>
<evidence type="ECO:0000313" key="17">
    <source>
        <dbReference type="EMBL" id="RVX11887.1"/>
    </source>
</evidence>
<evidence type="ECO:0000256" key="13">
    <source>
        <dbReference type="ARBA" id="ARBA00023274"/>
    </source>
</evidence>
<dbReference type="GO" id="GO:0003735">
    <property type="term" value="F:structural constituent of ribosome"/>
    <property type="evidence" value="ECO:0007669"/>
    <property type="project" value="InterPro"/>
</dbReference>
<keyword evidence="12" id="KW-0539">Nucleus</keyword>
<protein>
    <submittedName>
        <fullName evidence="17">Ubiquitin-60S ribosomal protein L40</fullName>
    </submittedName>
</protein>
<proteinExistence type="inferred from homology"/>
<dbReference type="Pfam" id="PF00240">
    <property type="entry name" value="ubiquitin"/>
    <property type="match status" value="1"/>
</dbReference>
<dbReference type="SMART" id="SM01377">
    <property type="entry name" value="Ribosomal_L40e"/>
    <property type="match status" value="1"/>
</dbReference>
<comment type="similarity">
    <text evidence="7">In the C-terminal section; belongs to the eukaryotic ribosomal protein eL40 family.</text>
</comment>
<dbReference type="InterPro" id="IPR036967">
    <property type="entry name" value="Ribosomal_uS11_sf"/>
</dbReference>
<evidence type="ECO:0000259" key="16">
    <source>
        <dbReference type="PROSITE" id="PS50053"/>
    </source>
</evidence>
<comment type="subunit">
    <text evidence="14">Part of the 60S ribosomal subunit.</text>
</comment>
<dbReference type="FunFam" id="3.10.20.90:FF:000014">
    <property type="entry name" value="Ubiquitin-60S ribosomal L40 fusion"/>
    <property type="match status" value="1"/>
</dbReference>
<dbReference type="InterPro" id="IPR000073">
    <property type="entry name" value="AB_hydrolase_1"/>
</dbReference>
<dbReference type="GO" id="GO:0006412">
    <property type="term" value="P:translation"/>
    <property type="evidence" value="ECO:0007669"/>
    <property type="project" value="InterPro"/>
</dbReference>
<evidence type="ECO:0000256" key="10">
    <source>
        <dbReference type="ARBA" id="ARBA00022801"/>
    </source>
</evidence>
<dbReference type="Pfam" id="PF01020">
    <property type="entry name" value="Ribosomal_L40e"/>
    <property type="match status" value="1"/>
</dbReference>
<dbReference type="Pfam" id="PF00411">
    <property type="entry name" value="Ribosomal_S11"/>
    <property type="match status" value="2"/>
</dbReference>
<dbReference type="InterPro" id="IPR001975">
    <property type="entry name" value="Ribosomal_eL40_dom"/>
</dbReference>
<sequence length="720" mass="80101">MARALRNKPGFHLLARFLNSPSPGFLGSLRWLETIAYEEVRVSTERPYNSTAFVVHGLLGSGRNWRSFSRNLAATLSNSSSSSDWRMVLVDQRNHGRSAEVEGLYPPHDIVNAAQDLANLVKSQGWAWPDVVMGHSLGGKVALQFAESCARGDYGESAALPKQSISGAISDDLDLLIINSIGVVVLDSGNCDSATLGLDVKLELQTWEKYHWMEQLLVLDSVPGKVNHENGDGEVEKVLETLQNLPSSVPSRNYSMQLILSPGIRWLVNHMMELGFSKSLSNWIGSNLKKSGEHETWAFNLEGAVQMFNSYRETDYWSLLEHPPQGMEITIVRAENSDRWDPDVIQRLESLAAREGNGSEGKVSVHVLPKAGHWVHVDNPKGLLDIVAPKLASLGLAVRPLPASRRKVREPKEENVTLGPTVRDGEHAFGVAHIFASFNDTFIHVTDLSGRETLVRITAFMLFKLMLNVYSKKDILKHGGMKVKADRDESSPYAAMLAAQDVAQRCKELGITALHIKLRATGGNKTKTPGPGAQSALRALARSGMRIGRIEDVTPIPTDSTRRKGGRRGRRRCYCKSVSGLQQKKRKITREKMQIFVKTLTGKTITLEVESSDTIDNVKAKIQDKEGIPPDQQRLIFAGKQLEDGRTLADYNIQKESTLHLVLRLRGGIIEPSLMALARKYNQDKMICRKCYARLHPRAVNCRKKKCGHSNQLRPKKKIK</sequence>
<dbReference type="GO" id="GO:0016787">
    <property type="term" value="F:hydrolase activity"/>
    <property type="evidence" value="ECO:0007669"/>
    <property type="project" value="UniProtKB-KW"/>
</dbReference>
<dbReference type="InterPro" id="IPR018102">
    <property type="entry name" value="Ribosomal_uS11_CS"/>
</dbReference>
<organism evidence="17 18">
    <name type="scientific">Vitis vinifera</name>
    <name type="common">Grape</name>
    <dbReference type="NCBI Taxonomy" id="29760"/>
    <lineage>
        <taxon>Eukaryota</taxon>
        <taxon>Viridiplantae</taxon>
        <taxon>Streptophyta</taxon>
        <taxon>Embryophyta</taxon>
        <taxon>Tracheophyta</taxon>
        <taxon>Spermatophyta</taxon>
        <taxon>Magnoliopsida</taxon>
        <taxon>eudicotyledons</taxon>
        <taxon>Gunneridae</taxon>
        <taxon>Pentapetalae</taxon>
        <taxon>rosids</taxon>
        <taxon>Vitales</taxon>
        <taxon>Vitaceae</taxon>
        <taxon>Viteae</taxon>
        <taxon>Vitis</taxon>
    </lineage>
</organism>
<dbReference type="InterPro" id="IPR011332">
    <property type="entry name" value="Ribosomal_zn-bd"/>
</dbReference>
<evidence type="ECO:0000256" key="4">
    <source>
        <dbReference type="ARBA" id="ARBA00006194"/>
    </source>
</evidence>
<dbReference type="SUPFAM" id="SSF53137">
    <property type="entry name" value="Translational machinery components"/>
    <property type="match status" value="1"/>
</dbReference>
<evidence type="ECO:0000256" key="3">
    <source>
        <dbReference type="ARBA" id="ARBA00004496"/>
    </source>
</evidence>
<evidence type="ECO:0000256" key="9">
    <source>
        <dbReference type="ARBA" id="ARBA00022499"/>
    </source>
</evidence>
<dbReference type="InterPro" id="IPR051601">
    <property type="entry name" value="Serine_prot/Carboxylest_S33"/>
</dbReference>
<dbReference type="EMBL" id="QGNW01000029">
    <property type="protein sequence ID" value="RVX11887.1"/>
    <property type="molecule type" value="Genomic_DNA"/>
</dbReference>
<dbReference type="FunFam" id="4.10.1060.50:FF:000001">
    <property type="entry name" value="ubiquitin-60S ribosomal protein L40"/>
    <property type="match status" value="1"/>
</dbReference>
<evidence type="ECO:0000313" key="18">
    <source>
        <dbReference type="Proteomes" id="UP000288805"/>
    </source>
</evidence>
<dbReference type="InterPro" id="IPR019956">
    <property type="entry name" value="Ubiquitin_dom"/>
</dbReference>
<evidence type="ECO:0000256" key="2">
    <source>
        <dbReference type="ARBA" id="ARBA00004123"/>
    </source>
</evidence>
<comment type="similarity">
    <text evidence="6">Belongs to the peptidase S33 family.</text>
</comment>
<evidence type="ECO:0000256" key="7">
    <source>
        <dbReference type="ARBA" id="ARBA00010570"/>
    </source>
</evidence>
<dbReference type="Gene3D" id="3.40.50.1820">
    <property type="entry name" value="alpha/beta hydrolase"/>
    <property type="match status" value="1"/>
</dbReference>
<reference evidence="17 18" key="1">
    <citation type="journal article" date="2018" name="PLoS Genet.">
        <title>Population sequencing reveals clonal diversity and ancestral inbreeding in the grapevine cultivar Chardonnay.</title>
        <authorList>
            <person name="Roach M.J."/>
            <person name="Johnson D.L."/>
            <person name="Bohlmann J."/>
            <person name="van Vuuren H.J."/>
            <person name="Jones S.J."/>
            <person name="Pretorius I.S."/>
            <person name="Schmidt S.A."/>
            <person name="Borneman A.R."/>
        </authorList>
    </citation>
    <scope>NUCLEOTIDE SEQUENCE [LARGE SCALE GENOMIC DNA]</scope>
    <source>
        <strain evidence="18">cv. Chardonnay</strain>
        <tissue evidence="17">Leaf</tissue>
    </source>
</reference>
<dbReference type="SUPFAM" id="SSF57829">
    <property type="entry name" value="Zn-binding ribosomal proteins"/>
    <property type="match status" value="1"/>
</dbReference>
<dbReference type="InterPro" id="IPR000626">
    <property type="entry name" value="Ubiquitin-like_dom"/>
</dbReference>
<dbReference type="PANTHER" id="PTHR43248:SF3">
    <property type="entry name" value="AB HYDROLASE-1 DOMAIN-CONTAINING PROTEIN"/>
    <property type="match status" value="1"/>
</dbReference>
<accession>A0A438JSE9</accession>
<feature type="domain" description="Ubiquitin-like" evidence="16">
    <location>
        <begin position="593"/>
        <end position="668"/>
    </location>
</feature>
<comment type="subcellular location">
    <subcellularLocation>
        <location evidence="3">Cytoplasm</location>
    </subcellularLocation>
    <subcellularLocation>
        <location evidence="2">Nucleus</location>
    </subcellularLocation>
</comment>
<keyword evidence="10" id="KW-0378">Hydrolase</keyword>
<evidence type="ECO:0000256" key="5">
    <source>
        <dbReference type="ARBA" id="ARBA00008373"/>
    </source>
</evidence>
<dbReference type="AlphaFoldDB" id="A0A438JSE9"/>
<name>A0A438JSE9_VITVI</name>
<gene>
    <name evidence="17" type="primary">UBICEP52-7_0</name>
    <name evidence="17" type="ORF">CK203_009650</name>
</gene>
<dbReference type="InterPro" id="IPR001971">
    <property type="entry name" value="Ribosomal_uS11"/>
</dbReference>
<dbReference type="PROSITE" id="PS00054">
    <property type="entry name" value="RIBOSOMAL_S11"/>
    <property type="match status" value="1"/>
</dbReference>
<dbReference type="Proteomes" id="UP000288805">
    <property type="component" value="Unassembled WGS sequence"/>
</dbReference>
<evidence type="ECO:0000256" key="8">
    <source>
        <dbReference type="ARBA" id="ARBA00022490"/>
    </source>
</evidence>
<evidence type="ECO:0000256" key="11">
    <source>
        <dbReference type="ARBA" id="ARBA00022980"/>
    </source>
</evidence>
<dbReference type="HAMAP" id="MF_01310">
    <property type="entry name" value="Ribosomal_uS11"/>
    <property type="match status" value="1"/>
</dbReference>
<dbReference type="SMART" id="SM00213">
    <property type="entry name" value="UBQ"/>
    <property type="match status" value="1"/>
</dbReference>
<comment type="similarity">
    <text evidence="4 15">Belongs to the universal ribosomal protein uS11 family.</text>
</comment>
<dbReference type="FunFam" id="3.30.420.80:FF:000002">
    <property type="entry name" value="40S ribosomal protein S14"/>
    <property type="match status" value="1"/>
</dbReference>
<evidence type="ECO:0000256" key="1">
    <source>
        <dbReference type="ARBA" id="ARBA00002241"/>
    </source>
</evidence>
<dbReference type="CDD" id="cd01803">
    <property type="entry name" value="Ubl_ubiquitin"/>
    <property type="match status" value="1"/>
</dbReference>
<evidence type="ECO:0000256" key="15">
    <source>
        <dbReference type="RuleBase" id="RU003629"/>
    </source>
</evidence>
<dbReference type="GO" id="GO:0005634">
    <property type="term" value="C:nucleus"/>
    <property type="evidence" value="ECO:0007669"/>
    <property type="project" value="UniProtKB-SubCell"/>
</dbReference>
<dbReference type="InterPro" id="IPR019954">
    <property type="entry name" value="Ubiquitin_CS"/>
</dbReference>
<dbReference type="PROSITE" id="PS50053">
    <property type="entry name" value="UBIQUITIN_2"/>
    <property type="match status" value="1"/>
</dbReference>
<dbReference type="PRINTS" id="PR00348">
    <property type="entry name" value="UBIQUITIN"/>
</dbReference>
<dbReference type="GO" id="GO:0005840">
    <property type="term" value="C:ribosome"/>
    <property type="evidence" value="ECO:0007669"/>
    <property type="project" value="UniProtKB-KW"/>
</dbReference>
<dbReference type="SUPFAM" id="SSF53474">
    <property type="entry name" value="alpha/beta-Hydrolases"/>
    <property type="match status" value="1"/>
</dbReference>
<evidence type="ECO:0000256" key="12">
    <source>
        <dbReference type="ARBA" id="ARBA00023242"/>
    </source>
</evidence>
<dbReference type="Gene3D" id="3.30.420.80">
    <property type="entry name" value="Ribosomal protein S11"/>
    <property type="match status" value="1"/>
</dbReference>
<evidence type="ECO:0000256" key="6">
    <source>
        <dbReference type="ARBA" id="ARBA00010088"/>
    </source>
</evidence>
<dbReference type="Gene3D" id="4.10.1060.50">
    <property type="match status" value="1"/>
</dbReference>
<dbReference type="Gene3D" id="3.10.20.90">
    <property type="entry name" value="Phosphatidylinositol 3-kinase Catalytic Subunit, Chain A, domain 1"/>
    <property type="match status" value="1"/>
</dbReference>
<dbReference type="InterPro" id="IPR029071">
    <property type="entry name" value="Ubiquitin-like_domsf"/>
</dbReference>
<dbReference type="SUPFAM" id="SSF54236">
    <property type="entry name" value="Ubiquitin-like"/>
    <property type="match status" value="1"/>
</dbReference>